<dbReference type="OrthoDB" id="5363038at2"/>
<dbReference type="RefSeq" id="WP_053231420.1">
    <property type="nucleotide sequence ID" value="NZ_CP011125.1"/>
</dbReference>
<reference evidence="4 5" key="1">
    <citation type="submission" date="2015-03" db="EMBL/GenBank/DDBJ databases">
        <title>Genome assembly of Sandaracinus amylolyticus DSM 53668.</title>
        <authorList>
            <person name="Sharma G."/>
            <person name="Subramanian S."/>
        </authorList>
    </citation>
    <scope>NUCLEOTIDE SEQUENCE [LARGE SCALE GENOMIC DNA]</scope>
    <source>
        <strain evidence="4 5">DSM 53668</strain>
    </source>
</reference>
<dbReference type="Pfam" id="PF13561">
    <property type="entry name" value="adh_short_C2"/>
    <property type="match status" value="1"/>
</dbReference>
<evidence type="ECO:0000256" key="2">
    <source>
        <dbReference type="ARBA" id="ARBA00023002"/>
    </source>
</evidence>
<dbReference type="SUPFAM" id="SSF51735">
    <property type="entry name" value="NAD(P)-binding Rossmann-fold domains"/>
    <property type="match status" value="1"/>
</dbReference>
<keyword evidence="2" id="KW-0560">Oxidoreductase</keyword>
<accession>A0A0F6YFT8</accession>
<protein>
    <submittedName>
        <fullName evidence="4">Short-chain dehydrogenase/reductase SDR</fullName>
    </submittedName>
</protein>
<dbReference type="PANTHER" id="PTHR48107:SF16">
    <property type="entry name" value="NADPH-DEPENDENT ALDEHYDE REDUCTASE 1, CHLOROPLASTIC"/>
    <property type="match status" value="1"/>
</dbReference>
<comment type="similarity">
    <text evidence="1">Belongs to the short-chain dehydrogenases/reductases (SDR) family.</text>
</comment>
<dbReference type="PROSITE" id="PS00061">
    <property type="entry name" value="ADH_SHORT"/>
    <property type="match status" value="1"/>
</dbReference>
<dbReference type="FunFam" id="3.40.50.720:FF:000084">
    <property type="entry name" value="Short-chain dehydrogenase reductase"/>
    <property type="match status" value="1"/>
</dbReference>
<dbReference type="InterPro" id="IPR002347">
    <property type="entry name" value="SDR_fam"/>
</dbReference>
<dbReference type="KEGG" id="samy:DB32_001171"/>
<dbReference type="InterPro" id="IPR020904">
    <property type="entry name" value="Sc_DH/Rdtase_CS"/>
</dbReference>
<evidence type="ECO:0000256" key="1">
    <source>
        <dbReference type="ARBA" id="ARBA00006484"/>
    </source>
</evidence>
<dbReference type="AlphaFoldDB" id="A0A0F6YFT8"/>
<keyword evidence="5" id="KW-1185">Reference proteome</keyword>
<organism evidence="4 5">
    <name type="scientific">Sandaracinus amylolyticus</name>
    <dbReference type="NCBI Taxonomy" id="927083"/>
    <lineage>
        <taxon>Bacteria</taxon>
        <taxon>Pseudomonadati</taxon>
        <taxon>Myxococcota</taxon>
        <taxon>Polyangia</taxon>
        <taxon>Polyangiales</taxon>
        <taxon>Sandaracinaceae</taxon>
        <taxon>Sandaracinus</taxon>
    </lineage>
</organism>
<proteinExistence type="inferred from homology"/>
<evidence type="ECO:0000313" key="5">
    <source>
        <dbReference type="Proteomes" id="UP000034883"/>
    </source>
</evidence>
<sequence>MATQTTPHVDPRHAGKKPPFDEKTQPHPGLEAAMRTKPDFGEETYVGFGRLAGRRALITGGDSGIGRAVALAFAREGADVAFTYLPAEKPDADETLRVVEAAGRKAIAIEADLSDPATCERVVRDAAHGLGGLDLLVNNAAFQGKAVQSFEELDPERVTHTFQVNILAMFHLVRAALTHLAAGGSVINVASIQAYQPSAAILDYAATKGAIVSFTKGLAKELIGRGIRVNCVAPGPVWTPIIPQSFDAEKVRQDGKDNPMERPAQPAELAPAFVFLASDEGRFVNGEILGVTGGLPLG</sequence>
<dbReference type="InterPro" id="IPR036291">
    <property type="entry name" value="NAD(P)-bd_dom_sf"/>
</dbReference>
<dbReference type="PRINTS" id="PR00080">
    <property type="entry name" value="SDRFAMILY"/>
</dbReference>
<dbReference type="EMBL" id="CP011125">
    <property type="protein sequence ID" value="AKF04022.1"/>
    <property type="molecule type" value="Genomic_DNA"/>
</dbReference>
<dbReference type="Proteomes" id="UP000034883">
    <property type="component" value="Chromosome"/>
</dbReference>
<dbReference type="STRING" id="927083.DB32_001171"/>
<name>A0A0F6YFT8_9BACT</name>
<dbReference type="GO" id="GO:0016614">
    <property type="term" value="F:oxidoreductase activity, acting on CH-OH group of donors"/>
    <property type="evidence" value="ECO:0007669"/>
    <property type="project" value="UniProtKB-ARBA"/>
</dbReference>
<dbReference type="PRINTS" id="PR00081">
    <property type="entry name" value="GDHRDH"/>
</dbReference>
<dbReference type="Gene3D" id="3.40.50.720">
    <property type="entry name" value="NAD(P)-binding Rossmann-like Domain"/>
    <property type="match status" value="1"/>
</dbReference>
<evidence type="ECO:0000313" key="4">
    <source>
        <dbReference type="EMBL" id="AKF04022.1"/>
    </source>
</evidence>
<dbReference type="PANTHER" id="PTHR48107">
    <property type="entry name" value="NADPH-DEPENDENT ALDEHYDE REDUCTASE-LIKE PROTEIN, CHLOROPLASTIC-RELATED"/>
    <property type="match status" value="1"/>
</dbReference>
<feature type="region of interest" description="Disordered" evidence="3">
    <location>
        <begin position="1"/>
        <end position="29"/>
    </location>
</feature>
<feature type="compositionally biased region" description="Basic and acidic residues" evidence="3">
    <location>
        <begin position="9"/>
        <end position="25"/>
    </location>
</feature>
<evidence type="ECO:0000256" key="3">
    <source>
        <dbReference type="SAM" id="MobiDB-lite"/>
    </source>
</evidence>
<gene>
    <name evidence="4" type="ORF">DB32_001171</name>
</gene>